<evidence type="ECO:0000256" key="4">
    <source>
        <dbReference type="ARBA" id="ARBA00023315"/>
    </source>
</evidence>
<dbReference type="Proteomes" id="UP000002724">
    <property type="component" value="Chromosome"/>
</dbReference>
<evidence type="ECO:0000259" key="6">
    <source>
        <dbReference type="Pfam" id="PF13508"/>
    </source>
</evidence>
<evidence type="ECO:0000256" key="5">
    <source>
        <dbReference type="ARBA" id="ARBA00049880"/>
    </source>
</evidence>
<dbReference type="PANTHER" id="PTHR36449:SF1">
    <property type="entry name" value="ACETYLTRANSFERASE"/>
    <property type="match status" value="1"/>
</dbReference>
<keyword evidence="4" id="KW-0012">Acyltransferase</keyword>
<keyword evidence="3 7" id="KW-0808">Transferase</keyword>
<accession>B4SB07</accession>
<dbReference type="InterPro" id="IPR000182">
    <property type="entry name" value="GNAT_dom"/>
</dbReference>
<dbReference type="OrthoDB" id="9799147at2"/>
<organism evidence="7 8">
    <name type="scientific">Pelodictyon phaeoclathratiforme (strain DSM 5477 / BU-1)</name>
    <dbReference type="NCBI Taxonomy" id="324925"/>
    <lineage>
        <taxon>Bacteria</taxon>
        <taxon>Pseudomonadati</taxon>
        <taxon>Chlorobiota</taxon>
        <taxon>Chlorobiia</taxon>
        <taxon>Chlorobiales</taxon>
        <taxon>Chlorobiaceae</taxon>
        <taxon>Chlorobium/Pelodictyon group</taxon>
        <taxon>Pelodictyon</taxon>
    </lineage>
</organism>
<evidence type="ECO:0000256" key="2">
    <source>
        <dbReference type="ARBA" id="ARBA00022649"/>
    </source>
</evidence>
<evidence type="ECO:0000256" key="1">
    <source>
        <dbReference type="ARBA" id="ARBA00022491"/>
    </source>
</evidence>
<name>B4SB07_PELPB</name>
<dbReference type="RefSeq" id="WP_012508440.1">
    <property type="nucleotide sequence ID" value="NC_011060.1"/>
</dbReference>
<sequence length="167" mass="18862">MSTRFSIEKPRSDHDRADFDCGSKELNRFLVRYALVNQQACSSQTYVGLADLSIVGFYTLAVGQVNYEDSPQRLIRGVARHPVPIMLLARLAVSNKWQKRGIGAGLLKDAMRRTMQAADIAGIRAFAVHAKDEAAQEFYAHFDFIPSPTDPYHMFLLLKDIRRMIGE</sequence>
<protein>
    <submittedName>
        <fullName evidence="7">GCN5-related N-acetyltransferase</fullName>
    </submittedName>
</protein>
<proteinExistence type="predicted"/>
<feature type="domain" description="N-acetyltransferase" evidence="6">
    <location>
        <begin position="46"/>
        <end position="145"/>
    </location>
</feature>
<keyword evidence="2" id="KW-1277">Toxin-antitoxin system</keyword>
<keyword evidence="1" id="KW-0678">Repressor</keyword>
<evidence type="ECO:0000256" key="3">
    <source>
        <dbReference type="ARBA" id="ARBA00022679"/>
    </source>
</evidence>
<gene>
    <name evidence="7" type="ordered locus">Ppha_1717</name>
</gene>
<dbReference type="Gene3D" id="3.40.630.30">
    <property type="match status" value="1"/>
</dbReference>
<dbReference type="GO" id="GO:0016747">
    <property type="term" value="F:acyltransferase activity, transferring groups other than amino-acyl groups"/>
    <property type="evidence" value="ECO:0007669"/>
    <property type="project" value="InterPro"/>
</dbReference>
<reference evidence="7 8" key="1">
    <citation type="submission" date="2008-06" db="EMBL/GenBank/DDBJ databases">
        <title>Complete sequence of Pelodictyon phaeoclathratiforme BU-1.</title>
        <authorList>
            <consortium name="US DOE Joint Genome Institute"/>
            <person name="Lucas S."/>
            <person name="Copeland A."/>
            <person name="Lapidus A."/>
            <person name="Glavina del Rio T."/>
            <person name="Dalin E."/>
            <person name="Tice H."/>
            <person name="Bruce D."/>
            <person name="Goodwin L."/>
            <person name="Pitluck S."/>
            <person name="Schmutz J."/>
            <person name="Larimer F."/>
            <person name="Land M."/>
            <person name="Hauser L."/>
            <person name="Kyrpides N."/>
            <person name="Mikhailova N."/>
            <person name="Liu Z."/>
            <person name="Li T."/>
            <person name="Zhao F."/>
            <person name="Overmann J."/>
            <person name="Bryant D.A."/>
            <person name="Richardson P."/>
        </authorList>
    </citation>
    <scope>NUCLEOTIDE SEQUENCE [LARGE SCALE GENOMIC DNA]</scope>
    <source>
        <strain evidence="8">DSM 5477 / BU-1</strain>
    </source>
</reference>
<dbReference type="InterPro" id="IPR016181">
    <property type="entry name" value="Acyl_CoA_acyltransferase"/>
</dbReference>
<dbReference type="AlphaFoldDB" id="B4SB07"/>
<dbReference type="PANTHER" id="PTHR36449">
    <property type="entry name" value="ACETYLTRANSFERASE-RELATED"/>
    <property type="match status" value="1"/>
</dbReference>
<evidence type="ECO:0000313" key="7">
    <source>
        <dbReference type="EMBL" id="ACF43953.1"/>
    </source>
</evidence>
<dbReference type="SUPFAM" id="SSF55729">
    <property type="entry name" value="Acyl-CoA N-acyltransferases (Nat)"/>
    <property type="match status" value="1"/>
</dbReference>
<dbReference type="HOGENOM" id="CLU_101288_0_0_10"/>
<dbReference type="STRING" id="324925.Ppha_1717"/>
<dbReference type="eggNOG" id="COG3153">
    <property type="taxonomic scope" value="Bacteria"/>
</dbReference>
<evidence type="ECO:0000313" key="8">
    <source>
        <dbReference type="Proteomes" id="UP000002724"/>
    </source>
</evidence>
<dbReference type="Pfam" id="PF13508">
    <property type="entry name" value="Acetyltransf_7"/>
    <property type="match status" value="1"/>
</dbReference>
<comment type="catalytic activity">
    <reaction evidence="5">
        <text>glycyl-tRNA(Gly) + acetyl-CoA = N-acetylglycyl-tRNA(Gly) + CoA + H(+)</text>
        <dbReference type="Rhea" id="RHEA:81867"/>
        <dbReference type="Rhea" id="RHEA-COMP:9683"/>
        <dbReference type="Rhea" id="RHEA-COMP:19766"/>
        <dbReference type="ChEBI" id="CHEBI:15378"/>
        <dbReference type="ChEBI" id="CHEBI:57287"/>
        <dbReference type="ChEBI" id="CHEBI:57288"/>
        <dbReference type="ChEBI" id="CHEBI:78522"/>
        <dbReference type="ChEBI" id="CHEBI:232036"/>
    </reaction>
</comment>
<dbReference type="EMBL" id="CP001110">
    <property type="protein sequence ID" value="ACF43953.1"/>
    <property type="molecule type" value="Genomic_DNA"/>
</dbReference>
<keyword evidence="8" id="KW-1185">Reference proteome</keyword>
<dbReference type="KEGG" id="pph:Ppha_1717"/>